<sequence>MSVIKIFIGVLFCLLFFSDFVVLTLGLGSVFAGWREMISLLMIMWLLLRVLASVSARGMVSLEVARWLLVVLFFVFLYLLFGDLSASSVRMFRALAVPVFVGMAVAIWSQAVPAEKKLRHVYWSVLAMSVLTGVYAFYQYLTIASAEQFWYWPLLTAKGYELQPYNSMRDGLPRVSGFFTGTLEFSAVILNTAAMTLAVLLSGRNWSLTRRLLLSVAFLLLCGLIVIGSVRTAMIGLVCICSMLVVARVLRTAWLISLLGYLQFVGLTVAIFAYLSMGYTEDLSALDRERQWLHMFEVLGAHPMGYGFGAVGPGQPHWFDSFWLNLLATCGLVGLLIMAGLILWYHKLVTIIVRDRPRASSWKNGLGNFVIASYPFFLSSFFFQSYTNSVVLYIFAIVVMVIIGENRRTKVELGSPDRSVSES</sequence>
<feature type="transmembrane region" description="Helical" evidence="1">
    <location>
        <begin position="7"/>
        <end position="31"/>
    </location>
</feature>
<protein>
    <recommendedName>
        <fullName evidence="4">O-antigen ligase domain-containing protein</fullName>
    </recommendedName>
</protein>
<keyword evidence="1" id="KW-0472">Membrane</keyword>
<feature type="transmembrane region" description="Helical" evidence="1">
    <location>
        <begin position="121"/>
        <end position="141"/>
    </location>
</feature>
<dbReference type="Proteomes" id="UP000244874">
    <property type="component" value="Unassembled WGS sequence"/>
</dbReference>
<name>A0A2R7UMK3_PSEDL</name>
<keyword evidence="1" id="KW-1133">Transmembrane helix</keyword>
<evidence type="ECO:0008006" key="4">
    <source>
        <dbReference type="Google" id="ProtNLM"/>
    </source>
</evidence>
<proteinExistence type="predicted"/>
<gene>
    <name evidence="2" type="ORF">DBB42_10255</name>
</gene>
<feature type="transmembrane region" description="Helical" evidence="1">
    <location>
        <begin position="258"/>
        <end position="280"/>
    </location>
</feature>
<accession>A0A2R7UMK3</accession>
<organism evidence="2 3">
    <name type="scientific">Pseudomonas plecoglossicida</name>
    <dbReference type="NCBI Taxonomy" id="70775"/>
    <lineage>
        <taxon>Bacteria</taxon>
        <taxon>Pseudomonadati</taxon>
        <taxon>Pseudomonadota</taxon>
        <taxon>Gammaproteobacteria</taxon>
        <taxon>Pseudomonadales</taxon>
        <taxon>Pseudomonadaceae</taxon>
        <taxon>Pseudomonas</taxon>
    </lineage>
</organism>
<feature type="transmembrane region" description="Helical" evidence="1">
    <location>
        <begin position="390"/>
        <end position="406"/>
    </location>
</feature>
<feature type="transmembrane region" description="Helical" evidence="1">
    <location>
        <begin position="323"/>
        <end position="345"/>
    </location>
</feature>
<feature type="transmembrane region" description="Helical" evidence="1">
    <location>
        <begin position="91"/>
        <end position="109"/>
    </location>
</feature>
<evidence type="ECO:0000313" key="3">
    <source>
        <dbReference type="Proteomes" id="UP000244874"/>
    </source>
</evidence>
<feature type="transmembrane region" description="Helical" evidence="1">
    <location>
        <begin position="178"/>
        <end position="201"/>
    </location>
</feature>
<dbReference type="EMBL" id="QANO01000102">
    <property type="protein sequence ID" value="PTU52354.1"/>
    <property type="molecule type" value="Genomic_DNA"/>
</dbReference>
<comment type="caution">
    <text evidence="2">The sequence shown here is derived from an EMBL/GenBank/DDBJ whole genome shotgun (WGS) entry which is preliminary data.</text>
</comment>
<reference evidence="2 3" key="1">
    <citation type="submission" date="2018-04" db="EMBL/GenBank/DDBJ databases">
        <authorList>
            <person name="Go L.Y."/>
            <person name="Mitchell J.A."/>
        </authorList>
    </citation>
    <scope>NUCLEOTIDE SEQUENCE [LARGE SCALE GENOMIC DNA]</scope>
    <source>
        <strain evidence="2 3">KCJK7865</strain>
    </source>
</reference>
<evidence type="ECO:0000313" key="2">
    <source>
        <dbReference type="EMBL" id="PTU52354.1"/>
    </source>
</evidence>
<feature type="transmembrane region" description="Helical" evidence="1">
    <location>
        <begin position="67"/>
        <end position="85"/>
    </location>
</feature>
<feature type="transmembrane region" description="Helical" evidence="1">
    <location>
        <begin position="37"/>
        <end position="55"/>
    </location>
</feature>
<evidence type="ECO:0000256" key="1">
    <source>
        <dbReference type="SAM" id="Phobius"/>
    </source>
</evidence>
<dbReference type="AlphaFoldDB" id="A0A2R7UMK3"/>
<feature type="transmembrane region" description="Helical" evidence="1">
    <location>
        <begin position="213"/>
        <end position="246"/>
    </location>
</feature>
<feature type="transmembrane region" description="Helical" evidence="1">
    <location>
        <begin position="366"/>
        <end position="384"/>
    </location>
</feature>
<keyword evidence="1" id="KW-0812">Transmembrane</keyword>